<keyword evidence="3" id="KW-1185">Reference proteome</keyword>
<evidence type="ECO:0000256" key="1">
    <source>
        <dbReference type="SAM" id="Phobius"/>
    </source>
</evidence>
<keyword evidence="1" id="KW-0472">Membrane</keyword>
<feature type="transmembrane region" description="Helical" evidence="1">
    <location>
        <begin position="260"/>
        <end position="284"/>
    </location>
</feature>
<accession>A0A2M6UCS7</accession>
<dbReference type="RefSeq" id="WP_100177582.1">
    <property type="nucleotide sequence ID" value="NZ_LFJC01000003.1"/>
</dbReference>
<organism evidence="2 3">
    <name type="scientific">Bradyrhizobium nitroreducens</name>
    <dbReference type="NCBI Taxonomy" id="709803"/>
    <lineage>
        <taxon>Bacteria</taxon>
        <taxon>Pseudomonadati</taxon>
        <taxon>Pseudomonadota</taxon>
        <taxon>Alphaproteobacteria</taxon>
        <taxon>Hyphomicrobiales</taxon>
        <taxon>Nitrobacteraceae</taxon>
        <taxon>Bradyrhizobium</taxon>
    </lineage>
</organism>
<dbReference type="AlphaFoldDB" id="A0A2M6UCS7"/>
<dbReference type="EMBL" id="LFJC01000003">
    <property type="protein sequence ID" value="PIT02393.1"/>
    <property type="molecule type" value="Genomic_DNA"/>
</dbReference>
<evidence type="ECO:0000313" key="2">
    <source>
        <dbReference type="EMBL" id="PIT02393.1"/>
    </source>
</evidence>
<keyword evidence="1" id="KW-0812">Transmembrane</keyword>
<dbReference type="Proteomes" id="UP000228930">
    <property type="component" value="Unassembled WGS sequence"/>
</dbReference>
<keyword evidence="1" id="KW-1133">Transmembrane helix</keyword>
<feature type="transmembrane region" description="Helical" evidence="1">
    <location>
        <begin position="305"/>
        <end position="336"/>
    </location>
</feature>
<name>A0A2M6UCS7_9BRAD</name>
<feature type="transmembrane region" description="Helical" evidence="1">
    <location>
        <begin position="356"/>
        <end position="378"/>
    </location>
</feature>
<reference evidence="2 3" key="1">
    <citation type="submission" date="2015-06" db="EMBL/GenBank/DDBJ databases">
        <title>Comparative genome analysis of nirS-carrying Bradyrhizobium sp. strains.</title>
        <authorList>
            <person name="Ishii S."/>
            <person name="Jang J."/>
            <person name="Nishizawa T."/>
            <person name="Senoo K."/>
        </authorList>
    </citation>
    <scope>NUCLEOTIDE SEQUENCE [LARGE SCALE GENOMIC DNA]</scope>
    <source>
        <strain evidence="2 3">TSA1</strain>
    </source>
</reference>
<gene>
    <name evidence="2" type="ORF">TSA1_17730</name>
</gene>
<sequence>MLEIVRQQMICIVAPGWAGGAELPKPLHDGLNAVLRDVAVVHFASIGLLPALTGDPDPQPSLVLELAVEEGFRPYDLLYRLVYHPGGAMWALFGSMIAPNVAEPTAQHKQQLLDKLMSWHSIADGGFVGARDRSVRQIAMEKDLLDQTRIEARKLKPKYGNDRTAFALALSRWAYANPDFGWAATAAPRSYWRGKGAGIGAKLAYPVAAIVLWFALLGIVWALPRAFNWFFGEPGRVGKAIEHAVTKTTECLFTMSWHGLLAFAVIAFLVWLFLVPLPAQFVSWRRWLNSVQQELDRPTETLSSLATYVGGWVIGVPLLLAVAACAIAYTLAPLAYALAPVYMHDVIEPKLPKLTGLQITLIAVVAIAAVLAIGALFYRLNRYFTGLSEKFFHPLEDDVPRAQQIHPSVERCEAELVDGTQHMFSLTELRGPQWWSAWCIRVALRIVTFAGRVFFTQGWLGNAPGIHFGHWHIIDGGRRFLFCSNYDGNFGGYLDDFINGAAVGTTLAWRWTELHPREPALAGQPGVAKPRSFPPTRFVVFRGVKCELKFKSYARDSMLPHLYHFDACNRTVDQINLATGLRDALFGERNGKNDDLIMRAIET</sequence>
<comment type="caution">
    <text evidence="2">The sequence shown here is derived from an EMBL/GenBank/DDBJ whole genome shotgun (WGS) entry which is preliminary data.</text>
</comment>
<protein>
    <submittedName>
        <fullName evidence="2">Uncharacterized protein</fullName>
    </submittedName>
</protein>
<proteinExistence type="predicted"/>
<evidence type="ECO:0000313" key="3">
    <source>
        <dbReference type="Proteomes" id="UP000228930"/>
    </source>
</evidence>
<feature type="transmembrane region" description="Helical" evidence="1">
    <location>
        <begin position="203"/>
        <end position="223"/>
    </location>
</feature>